<sequence>MNGSPPPDWSRIPSAHRAHLIDVEPSSDPPVKPRPGVTLLRKPLVWIMGVVLAGIAAFVGDYLSGFLGDAVAEVTTDPVLVYDVKQIPGPTRDRAGHVVPGDHSDLDTVSWDGGGNADAGGTPDYGWISDRGGTAAGWGAWEVVLEAKRDSMITIIDIQPRNITCAEPINGTHFIAATQGEGEPTSLGITIDGFAPDFKVFPEDWYLLSDPDPDATMASFADYGDDMNVTLNTGEQHVIRFFAHAAERSCTWQVALEYAANGSHQTVILQPGGEHAFTVAALLPIEQYGTVVLPFTYCDDYMGRAVSGERAATILDAVATGSGPTNCT</sequence>
<dbReference type="InParanoid" id="A0A543ASF7"/>
<evidence type="ECO:0000313" key="2">
    <source>
        <dbReference type="EMBL" id="TQL75486.1"/>
    </source>
</evidence>
<dbReference type="OrthoDB" id="3436009at2"/>
<dbReference type="EMBL" id="VFOW01000001">
    <property type="protein sequence ID" value="TQL75486.1"/>
    <property type="molecule type" value="Genomic_DNA"/>
</dbReference>
<organism evidence="2 3">
    <name type="scientific">Stackebrandtia endophytica</name>
    <dbReference type="NCBI Taxonomy" id="1496996"/>
    <lineage>
        <taxon>Bacteria</taxon>
        <taxon>Bacillati</taxon>
        <taxon>Actinomycetota</taxon>
        <taxon>Actinomycetes</taxon>
        <taxon>Glycomycetales</taxon>
        <taxon>Glycomycetaceae</taxon>
        <taxon>Stackebrandtia</taxon>
    </lineage>
</organism>
<reference evidence="2 3" key="1">
    <citation type="submission" date="2019-06" db="EMBL/GenBank/DDBJ databases">
        <title>Sequencing the genomes of 1000 actinobacteria strains.</title>
        <authorList>
            <person name="Klenk H.-P."/>
        </authorList>
    </citation>
    <scope>NUCLEOTIDE SEQUENCE [LARGE SCALE GENOMIC DNA]</scope>
    <source>
        <strain evidence="2 3">DSM 45928</strain>
    </source>
</reference>
<proteinExistence type="predicted"/>
<gene>
    <name evidence="2" type="ORF">FB566_0991</name>
</gene>
<dbReference type="RefSeq" id="WP_142035422.1">
    <property type="nucleotide sequence ID" value="NZ_JBHTGS010000001.1"/>
</dbReference>
<evidence type="ECO:0000256" key="1">
    <source>
        <dbReference type="SAM" id="Phobius"/>
    </source>
</evidence>
<feature type="transmembrane region" description="Helical" evidence="1">
    <location>
        <begin position="44"/>
        <end position="63"/>
    </location>
</feature>
<protein>
    <submittedName>
        <fullName evidence="2">Uncharacterized protein</fullName>
    </submittedName>
</protein>
<accession>A0A543ASF7</accession>
<keyword evidence="3" id="KW-1185">Reference proteome</keyword>
<comment type="caution">
    <text evidence="2">The sequence shown here is derived from an EMBL/GenBank/DDBJ whole genome shotgun (WGS) entry which is preliminary data.</text>
</comment>
<evidence type="ECO:0000313" key="3">
    <source>
        <dbReference type="Proteomes" id="UP000317043"/>
    </source>
</evidence>
<keyword evidence="1" id="KW-0472">Membrane</keyword>
<keyword evidence="1" id="KW-1133">Transmembrane helix</keyword>
<name>A0A543ASF7_9ACTN</name>
<keyword evidence="1" id="KW-0812">Transmembrane</keyword>
<dbReference type="AlphaFoldDB" id="A0A543ASF7"/>
<dbReference type="Proteomes" id="UP000317043">
    <property type="component" value="Unassembled WGS sequence"/>
</dbReference>